<sequence>MSGIWDRIKDILGWGKREPDKREDDRVMYIIAGLGNPTREYEKTRHNVGFEVIDVLADMLGTTVEEKKFKGLYGRGIIGGEKVLLLKPQTFMNLSGESVKAAADFYKVDHEHIIIIYDDISLDVGQLRIRKKGSAGGHNGIKNIIAHLGTQEFSRIRVGVGDKPKKMDLADYVLSRFSKEDRVLMEDAFKDASKAVNVMITESVDAAMNQFNGHKA</sequence>
<comment type="caution">
    <text evidence="11">The sequence shown here is derived from an EMBL/GenBank/DDBJ whole genome shotgun (WGS) entry which is preliminary data.</text>
</comment>
<feature type="binding site" evidence="8">
    <location>
        <position position="91"/>
    </location>
    <ligand>
        <name>tRNA</name>
        <dbReference type="ChEBI" id="CHEBI:17843"/>
    </ligand>
</feature>
<evidence type="ECO:0000256" key="10">
    <source>
        <dbReference type="RuleBase" id="RU004320"/>
    </source>
</evidence>
<dbReference type="GO" id="GO:0006515">
    <property type="term" value="P:protein quality control for misfolded or incompletely synthesized proteins"/>
    <property type="evidence" value="ECO:0007669"/>
    <property type="project" value="UniProtKB-UniRule"/>
</dbReference>
<dbReference type="PROSITE" id="PS01195">
    <property type="entry name" value="PEPT_TRNA_HYDROL_1"/>
    <property type="match status" value="1"/>
</dbReference>
<dbReference type="FunFam" id="3.40.50.1470:FF:000001">
    <property type="entry name" value="Peptidyl-tRNA hydrolase"/>
    <property type="match status" value="1"/>
</dbReference>
<dbReference type="SUPFAM" id="SSF53178">
    <property type="entry name" value="Peptidyl-tRNA hydrolase-like"/>
    <property type="match status" value="1"/>
</dbReference>
<dbReference type="HAMAP" id="MF_00083">
    <property type="entry name" value="Pept_tRNA_hydro_bact"/>
    <property type="match status" value="1"/>
</dbReference>
<evidence type="ECO:0000256" key="8">
    <source>
        <dbReference type="HAMAP-Rule" id="MF_00083"/>
    </source>
</evidence>
<dbReference type="GO" id="GO:0005737">
    <property type="term" value="C:cytoplasm"/>
    <property type="evidence" value="ECO:0007669"/>
    <property type="project" value="UniProtKB-SubCell"/>
</dbReference>
<dbReference type="PANTHER" id="PTHR17224:SF1">
    <property type="entry name" value="PEPTIDYL-TRNA HYDROLASE"/>
    <property type="match status" value="1"/>
</dbReference>
<dbReference type="PATRIC" id="fig|742734.4.peg.3026"/>
<dbReference type="GO" id="GO:0072344">
    <property type="term" value="P:rescue of stalled ribosome"/>
    <property type="evidence" value="ECO:0007669"/>
    <property type="project" value="UniProtKB-UniRule"/>
</dbReference>
<keyword evidence="4 8" id="KW-0694">RNA-binding</keyword>
<dbReference type="InterPro" id="IPR001328">
    <property type="entry name" value="Pept_tRNA_hydro"/>
</dbReference>
<dbReference type="CDD" id="cd00462">
    <property type="entry name" value="PTH"/>
    <property type="match status" value="1"/>
</dbReference>
<dbReference type="AlphaFoldDB" id="A0A0J9C2R7"/>
<evidence type="ECO:0000256" key="1">
    <source>
        <dbReference type="ARBA" id="ARBA00013260"/>
    </source>
</evidence>
<dbReference type="InterPro" id="IPR036416">
    <property type="entry name" value="Pept_tRNA_hydro_sf"/>
</dbReference>
<feature type="binding site" evidence="8">
    <location>
        <position position="139"/>
    </location>
    <ligand>
        <name>tRNA</name>
        <dbReference type="ChEBI" id="CHEBI:17843"/>
    </ligand>
</feature>
<evidence type="ECO:0000256" key="5">
    <source>
        <dbReference type="ARBA" id="ARBA00038063"/>
    </source>
</evidence>
<keyword evidence="8" id="KW-0963">Cytoplasm</keyword>
<evidence type="ECO:0000256" key="3">
    <source>
        <dbReference type="ARBA" id="ARBA00022801"/>
    </source>
</evidence>
<dbReference type="Gene3D" id="3.40.50.1470">
    <property type="entry name" value="Peptidyl-tRNA hydrolase"/>
    <property type="match status" value="1"/>
</dbReference>
<organism evidence="11 12">
    <name type="scientific">[Clostridium] citroniae WAL-19142</name>
    <dbReference type="NCBI Taxonomy" id="742734"/>
    <lineage>
        <taxon>Bacteria</taxon>
        <taxon>Bacillati</taxon>
        <taxon>Bacillota</taxon>
        <taxon>Clostridia</taxon>
        <taxon>Lachnospirales</taxon>
        <taxon>Lachnospiraceae</taxon>
        <taxon>Enterocloster</taxon>
    </lineage>
</organism>
<dbReference type="Proteomes" id="UP000037392">
    <property type="component" value="Unassembled WGS sequence"/>
</dbReference>
<feature type="site" description="Stabilizes the basic form of H active site to accept a proton" evidence="8">
    <location>
        <position position="118"/>
    </location>
</feature>
<accession>A0A0J9C2R7</accession>
<comment type="subunit">
    <text evidence="8">Monomer.</text>
</comment>
<feature type="binding site" evidence="8">
    <location>
        <position position="41"/>
    </location>
    <ligand>
        <name>tRNA</name>
        <dbReference type="ChEBI" id="CHEBI:17843"/>
    </ligand>
</feature>
<evidence type="ECO:0000313" key="12">
    <source>
        <dbReference type="Proteomes" id="UP000037392"/>
    </source>
</evidence>
<evidence type="ECO:0000256" key="9">
    <source>
        <dbReference type="RuleBase" id="RU000673"/>
    </source>
</evidence>
<comment type="subcellular location">
    <subcellularLocation>
        <location evidence="8">Cytoplasm</location>
    </subcellularLocation>
</comment>
<dbReference type="GeneID" id="93163316"/>
<dbReference type="GO" id="GO:0004045">
    <property type="term" value="F:peptidyl-tRNA hydrolase activity"/>
    <property type="evidence" value="ECO:0007669"/>
    <property type="project" value="UniProtKB-UniRule"/>
</dbReference>
<dbReference type="Pfam" id="PF01195">
    <property type="entry name" value="Pept_tRNA_hydro"/>
    <property type="match status" value="1"/>
</dbReference>
<feature type="binding site" evidence="8">
    <location>
        <position position="93"/>
    </location>
    <ligand>
        <name>tRNA</name>
        <dbReference type="ChEBI" id="CHEBI:17843"/>
    </ligand>
</feature>
<feature type="active site" description="Proton acceptor" evidence="8">
    <location>
        <position position="46"/>
    </location>
</feature>
<dbReference type="InterPro" id="IPR018171">
    <property type="entry name" value="Pept_tRNA_hydro_CS"/>
</dbReference>
<dbReference type="EMBL" id="ADLK01000022">
    <property type="protein sequence ID" value="KMW18721.1"/>
    <property type="molecule type" value="Genomic_DNA"/>
</dbReference>
<evidence type="ECO:0000256" key="4">
    <source>
        <dbReference type="ARBA" id="ARBA00022884"/>
    </source>
</evidence>
<proteinExistence type="inferred from homology"/>
<comment type="similarity">
    <text evidence="5 8 10">Belongs to the PTH family.</text>
</comment>
<dbReference type="OrthoDB" id="9800507at2"/>
<gene>
    <name evidence="8" type="primary">pth</name>
    <name evidence="11" type="ORF">HMPREF9470_02825</name>
</gene>
<protein>
    <recommendedName>
        <fullName evidence="7 8">Peptidyl-tRNA hydrolase</fullName>
        <shortName evidence="8">Pth</shortName>
        <ecNumber evidence="1 8">3.1.1.29</ecNumber>
    </recommendedName>
</protein>
<dbReference type="EC" id="3.1.1.29" evidence="1 8"/>
<name>A0A0J9C2R7_9FIRM</name>
<evidence type="ECO:0000256" key="7">
    <source>
        <dbReference type="ARBA" id="ARBA00050038"/>
    </source>
</evidence>
<dbReference type="PROSITE" id="PS01196">
    <property type="entry name" value="PEPT_TRNA_HYDROL_2"/>
    <property type="match status" value="1"/>
</dbReference>
<dbReference type="NCBIfam" id="TIGR00447">
    <property type="entry name" value="pth"/>
    <property type="match status" value="1"/>
</dbReference>
<dbReference type="PANTHER" id="PTHR17224">
    <property type="entry name" value="PEPTIDYL-TRNA HYDROLASE"/>
    <property type="match status" value="1"/>
</dbReference>
<reference evidence="11 12" key="1">
    <citation type="submission" date="2011-04" db="EMBL/GenBank/DDBJ databases">
        <title>The Genome Sequence of Clostridium citroniae WAL-19142.</title>
        <authorList>
            <consortium name="The Broad Institute Genome Sequencing Platform"/>
            <person name="Earl A."/>
            <person name="Ward D."/>
            <person name="Feldgarden M."/>
            <person name="Gevers D."/>
            <person name="Warren Y.A."/>
            <person name="Tyrrell K.L."/>
            <person name="Citron D.M."/>
            <person name="Goldstein E.J."/>
            <person name="Daigneault M."/>
            <person name="Allen-Vercoe E."/>
            <person name="Young S.K."/>
            <person name="Zeng Q."/>
            <person name="Gargeya S."/>
            <person name="Fitzgerald M."/>
            <person name="Haas B."/>
            <person name="Abouelleil A."/>
            <person name="Alvarado L."/>
            <person name="Arachchi H.M."/>
            <person name="Berlin A."/>
            <person name="Brown A."/>
            <person name="Chapman S.B."/>
            <person name="Chen Z."/>
            <person name="Dunbar C."/>
            <person name="Freedman E."/>
            <person name="Gearin G."/>
            <person name="Gellesch M."/>
            <person name="Goldberg J."/>
            <person name="Griggs A."/>
            <person name="Gujja S."/>
            <person name="Heilman E.R."/>
            <person name="Heiman D."/>
            <person name="Howarth C."/>
            <person name="Larson L."/>
            <person name="Lui A."/>
            <person name="MacDonald P.J."/>
            <person name="Mehta T."/>
            <person name="Montmayeur A."/>
            <person name="Murphy C."/>
            <person name="Neiman D."/>
            <person name="Pearson M."/>
            <person name="Priest M."/>
            <person name="Roberts A."/>
            <person name="Saif S."/>
            <person name="Shea T."/>
            <person name="Shenoy N."/>
            <person name="Sisk P."/>
            <person name="Stolte C."/>
            <person name="Sykes S."/>
            <person name="White J."/>
            <person name="Yandava C."/>
            <person name="Wortman J."/>
            <person name="Nusbaum C."/>
            <person name="Birren B."/>
        </authorList>
    </citation>
    <scope>NUCLEOTIDE SEQUENCE [LARGE SCALE GENOMIC DNA]</scope>
    <source>
        <strain evidence="11 12">WAL-19142</strain>
    </source>
</reference>
<feature type="site" description="Discriminates between blocked and unblocked aminoacyl-tRNA" evidence="8">
    <location>
        <position position="36"/>
    </location>
</feature>
<keyword evidence="3 8" id="KW-0378">Hydrolase</keyword>
<comment type="function">
    <text evidence="8">Hydrolyzes ribosome-free peptidyl-tRNAs (with 1 or more amino acids incorporated), which drop off the ribosome during protein synthesis, or as a result of ribosome stalling.</text>
</comment>
<evidence type="ECO:0000256" key="2">
    <source>
        <dbReference type="ARBA" id="ARBA00022555"/>
    </source>
</evidence>
<evidence type="ECO:0000313" key="11">
    <source>
        <dbReference type="EMBL" id="KMW18721.1"/>
    </source>
</evidence>
<dbReference type="RefSeq" id="WP_048930065.1">
    <property type="nucleotide sequence ID" value="NZ_KQ235878.1"/>
</dbReference>
<dbReference type="GO" id="GO:0000049">
    <property type="term" value="F:tRNA binding"/>
    <property type="evidence" value="ECO:0007669"/>
    <property type="project" value="UniProtKB-UniRule"/>
</dbReference>
<comment type="catalytic activity">
    <reaction evidence="6 8 9">
        <text>an N-acyl-L-alpha-aminoacyl-tRNA + H2O = an N-acyl-L-amino acid + a tRNA + H(+)</text>
        <dbReference type="Rhea" id="RHEA:54448"/>
        <dbReference type="Rhea" id="RHEA-COMP:10123"/>
        <dbReference type="Rhea" id="RHEA-COMP:13883"/>
        <dbReference type="ChEBI" id="CHEBI:15377"/>
        <dbReference type="ChEBI" id="CHEBI:15378"/>
        <dbReference type="ChEBI" id="CHEBI:59874"/>
        <dbReference type="ChEBI" id="CHEBI:78442"/>
        <dbReference type="ChEBI" id="CHEBI:138191"/>
        <dbReference type="EC" id="3.1.1.29"/>
    </reaction>
</comment>
<comment type="function">
    <text evidence="8">Catalyzes the release of premature peptidyl moieties from peptidyl-tRNA molecules trapped in stalled 50S ribosomal subunits, and thus maintains levels of free tRNAs and 50S ribosomes.</text>
</comment>
<keyword evidence="2 8" id="KW-0820">tRNA-binding</keyword>
<evidence type="ECO:0000256" key="6">
    <source>
        <dbReference type="ARBA" id="ARBA00048707"/>
    </source>
</evidence>